<dbReference type="OrthoDB" id="6511992at2759"/>
<evidence type="ECO:0000313" key="2">
    <source>
        <dbReference type="EMBL" id="KAH9384415.1"/>
    </source>
</evidence>
<keyword evidence="3" id="KW-1185">Reference proteome</keyword>
<evidence type="ECO:0000259" key="1">
    <source>
        <dbReference type="PROSITE" id="PS50878"/>
    </source>
</evidence>
<proteinExistence type="predicted"/>
<reference evidence="2 3" key="1">
    <citation type="journal article" date="2020" name="Cell">
        <title>Large-Scale Comparative Analyses of Tick Genomes Elucidate Their Genetic Diversity and Vector Capacities.</title>
        <authorList>
            <consortium name="Tick Genome and Microbiome Consortium (TIGMIC)"/>
            <person name="Jia N."/>
            <person name="Wang J."/>
            <person name="Shi W."/>
            <person name="Du L."/>
            <person name="Sun Y."/>
            <person name="Zhan W."/>
            <person name="Jiang J.F."/>
            <person name="Wang Q."/>
            <person name="Zhang B."/>
            <person name="Ji P."/>
            <person name="Bell-Sakyi L."/>
            <person name="Cui X.M."/>
            <person name="Yuan T.T."/>
            <person name="Jiang B.G."/>
            <person name="Yang W.F."/>
            <person name="Lam T.T."/>
            <person name="Chang Q.C."/>
            <person name="Ding S.J."/>
            <person name="Wang X.J."/>
            <person name="Zhu J.G."/>
            <person name="Ruan X.D."/>
            <person name="Zhao L."/>
            <person name="Wei J.T."/>
            <person name="Ye R.Z."/>
            <person name="Que T.C."/>
            <person name="Du C.H."/>
            <person name="Zhou Y.H."/>
            <person name="Cheng J.X."/>
            <person name="Dai P.F."/>
            <person name="Guo W.B."/>
            <person name="Han X.H."/>
            <person name="Huang E.J."/>
            <person name="Li L.F."/>
            <person name="Wei W."/>
            <person name="Gao Y.C."/>
            <person name="Liu J.Z."/>
            <person name="Shao H.Z."/>
            <person name="Wang X."/>
            <person name="Wang C.C."/>
            <person name="Yang T.C."/>
            <person name="Huo Q.B."/>
            <person name="Li W."/>
            <person name="Chen H.Y."/>
            <person name="Chen S.E."/>
            <person name="Zhou L.G."/>
            <person name="Ni X.B."/>
            <person name="Tian J.H."/>
            <person name="Sheng Y."/>
            <person name="Liu T."/>
            <person name="Pan Y.S."/>
            <person name="Xia L.Y."/>
            <person name="Li J."/>
            <person name="Zhao F."/>
            <person name="Cao W.C."/>
        </authorList>
    </citation>
    <scope>NUCLEOTIDE SEQUENCE [LARGE SCALE GENOMIC DNA]</scope>
    <source>
        <strain evidence="2">HaeL-2018</strain>
    </source>
</reference>
<feature type="domain" description="Reverse transcriptase" evidence="1">
    <location>
        <begin position="1"/>
        <end position="137"/>
    </location>
</feature>
<dbReference type="InterPro" id="IPR000477">
    <property type="entry name" value="RT_dom"/>
</dbReference>
<organism evidence="2 3">
    <name type="scientific">Haemaphysalis longicornis</name>
    <name type="common">Bush tick</name>
    <dbReference type="NCBI Taxonomy" id="44386"/>
    <lineage>
        <taxon>Eukaryota</taxon>
        <taxon>Metazoa</taxon>
        <taxon>Ecdysozoa</taxon>
        <taxon>Arthropoda</taxon>
        <taxon>Chelicerata</taxon>
        <taxon>Arachnida</taxon>
        <taxon>Acari</taxon>
        <taxon>Parasitiformes</taxon>
        <taxon>Ixodida</taxon>
        <taxon>Ixodoidea</taxon>
        <taxon>Ixodidae</taxon>
        <taxon>Haemaphysalinae</taxon>
        <taxon>Haemaphysalis</taxon>
    </lineage>
</organism>
<gene>
    <name evidence="2" type="ORF">HPB48_026422</name>
</gene>
<dbReference type="EMBL" id="JABSTR010002318">
    <property type="protein sequence ID" value="KAH9384415.1"/>
    <property type="molecule type" value="Genomic_DNA"/>
</dbReference>
<dbReference type="PROSITE" id="PS50878">
    <property type="entry name" value="RT_POL"/>
    <property type="match status" value="1"/>
</dbReference>
<dbReference type="OMA" id="GTNTIHA"/>
<dbReference type="AlphaFoldDB" id="A0A9J6H136"/>
<comment type="caution">
    <text evidence="2">The sequence shown here is derived from an EMBL/GenBank/DDBJ whole genome shotgun (WGS) entry which is preliminary data.</text>
</comment>
<dbReference type="Proteomes" id="UP000821853">
    <property type="component" value="Unassembled WGS sequence"/>
</dbReference>
<name>A0A9J6H136_HAELO</name>
<protein>
    <recommendedName>
        <fullName evidence="1">Reverse transcriptase domain-containing protein</fullName>
    </recommendedName>
</protein>
<accession>A0A9J6H136</accession>
<dbReference type="VEuPathDB" id="VectorBase:HLOH_041842"/>
<sequence>MKRIAIHRIQQHLEDSEALPQSMIGYGSWLSTQDTLFRIYEDILQSRSSAQLKAILAIDLTKAFYYTDHDAILSELADTNCGSNQYSYVGDLSTTLTITNGHHKLDAVPHPQKGIPRVAVLSPILFNLATRHIDRAV</sequence>
<evidence type="ECO:0000313" key="3">
    <source>
        <dbReference type="Proteomes" id="UP000821853"/>
    </source>
</evidence>